<reference evidence="1" key="1">
    <citation type="submission" date="2014-09" db="EMBL/GenBank/DDBJ databases">
        <authorList>
            <person name="Magalhaes I.L.F."/>
            <person name="Oliveira U."/>
            <person name="Santos F.R."/>
            <person name="Vidigal T.H.D.A."/>
            <person name="Brescovit A.D."/>
            <person name="Santos A.J."/>
        </authorList>
    </citation>
    <scope>NUCLEOTIDE SEQUENCE</scope>
    <source>
        <tissue evidence="1">Shoot tissue taken approximately 20 cm above the soil surface</tissue>
    </source>
</reference>
<protein>
    <submittedName>
        <fullName evidence="1">Uncharacterized protein</fullName>
    </submittedName>
</protein>
<proteinExistence type="predicted"/>
<accession>A0A0A9A920</accession>
<dbReference type="EMBL" id="GBRH01249751">
    <property type="protein sequence ID" value="JAD48144.1"/>
    <property type="molecule type" value="Transcribed_RNA"/>
</dbReference>
<name>A0A0A9A920_ARUDO</name>
<sequence>MYLPRFSWKYGLHCRSSQCRMCGAFMKSSSYMDIEVDICVFLLELRSEW</sequence>
<evidence type="ECO:0000313" key="1">
    <source>
        <dbReference type="EMBL" id="JAD48144.1"/>
    </source>
</evidence>
<reference evidence="1" key="2">
    <citation type="journal article" date="2015" name="Data Brief">
        <title>Shoot transcriptome of the giant reed, Arundo donax.</title>
        <authorList>
            <person name="Barrero R.A."/>
            <person name="Guerrero F.D."/>
            <person name="Moolhuijzen P."/>
            <person name="Goolsby J.A."/>
            <person name="Tidwell J."/>
            <person name="Bellgard S.E."/>
            <person name="Bellgard M.I."/>
        </authorList>
    </citation>
    <scope>NUCLEOTIDE SEQUENCE</scope>
    <source>
        <tissue evidence="1">Shoot tissue taken approximately 20 cm above the soil surface</tissue>
    </source>
</reference>
<dbReference type="AlphaFoldDB" id="A0A0A9A920"/>
<organism evidence="1">
    <name type="scientific">Arundo donax</name>
    <name type="common">Giant reed</name>
    <name type="synonym">Donax arundinaceus</name>
    <dbReference type="NCBI Taxonomy" id="35708"/>
    <lineage>
        <taxon>Eukaryota</taxon>
        <taxon>Viridiplantae</taxon>
        <taxon>Streptophyta</taxon>
        <taxon>Embryophyta</taxon>
        <taxon>Tracheophyta</taxon>
        <taxon>Spermatophyta</taxon>
        <taxon>Magnoliopsida</taxon>
        <taxon>Liliopsida</taxon>
        <taxon>Poales</taxon>
        <taxon>Poaceae</taxon>
        <taxon>PACMAD clade</taxon>
        <taxon>Arundinoideae</taxon>
        <taxon>Arundineae</taxon>
        <taxon>Arundo</taxon>
    </lineage>
</organism>